<feature type="region of interest" description="Disordered" evidence="1">
    <location>
        <begin position="216"/>
        <end position="236"/>
    </location>
</feature>
<dbReference type="Gene3D" id="3.40.50.1820">
    <property type="entry name" value="alpha/beta hydrolase"/>
    <property type="match status" value="1"/>
</dbReference>
<dbReference type="EMBL" id="AP005640">
    <property type="protein sequence ID" value="BAD17413.1"/>
    <property type="molecule type" value="Genomic_DNA"/>
</dbReference>
<protein>
    <submittedName>
        <fullName evidence="3">Lecithin cholesterol acyltransferase-like protein</fullName>
    </submittedName>
</protein>
<gene>
    <name evidence="3" type="primary">OSJNBa0006O15.7</name>
</gene>
<dbReference type="InterPro" id="IPR029058">
    <property type="entry name" value="AB_hydrolase_fold"/>
</dbReference>
<dbReference type="InterPro" id="IPR000073">
    <property type="entry name" value="AB_hydrolase_1"/>
</dbReference>
<feature type="domain" description="AB hydrolase-1" evidence="2">
    <location>
        <begin position="13"/>
        <end position="128"/>
    </location>
</feature>
<accession>Q6YY87</accession>
<keyword evidence="3" id="KW-0808">Transferase</keyword>
<dbReference type="Pfam" id="PF12697">
    <property type="entry name" value="Abhydrolase_6"/>
    <property type="match status" value="1"/>
</dbReference>
<dbReference type="AlphaFoldDB" id="Q6YY87"/>
<dbReference type="PANTHER" id="PTHR11440">
    <property type="entry name" value="LECITHIN-CHOLESTEROL ACYLTRANSFERASE-RELATED"/>
    <property type="match status" value="1"/>
</dbReference>
<dbReference type="Proteomes" id="UP000000763">
    <property type="component" value="Chromosome 2"/>
</dbReference>
<name>Q6YY87_ORYSJ</name>
<evidence type="ECO:0000313" key="4">
    <source>
        <dbReference type="Proteomes" id="UP000000763"/>
    </source>
</evidence>
<reference evidence="4" key="1">
    <citation type="journal article" date="2005" name="Nature">
        <title>The map-based sequence of the rice genome.</title>
        <authorList>
            <consortium name="International rice genome sequencing project (IRGSP)"/>
            <person name="Matsumoto T."/>
            <person name="Wu J."/>
            <person name="Kanamori H."/>
            <person name="Katayose Y."/>
            <person name="Fujisawa M."/>
            <person name="Namiki N."/>
            <person name="Mizuno H."/>
            <person name="Yamamoto K."/>
            <person name="Antonio B.A."/>
            <person name="Baba T."/>
            <person name="Sakata K."/>
            <person name="Nagamura Y."/>
            <person name="Aoki H."/>
            <person name="Arikawa K."/>
            <person name="Arita K."/>
            <person name="Bito T."/>
            <person name="Chiden Y."/>
            <person name="Fujitsuka N."/>
            <person name="Fukunaka R."/>
            <person name="Hamada M."/>
            <person name="Harada C."/>
            <person name="Hayashi A."/>
            <person name="Hijishita S."/>
            <person name="Honda M."/>
            <person name="Hosokawa S."/>
            <person name="Ichikawa Y."/>
            <person name="Idonuma A."/>
            <person name="Iijima M."/>
            <person name="Ikeda M."/>
            <person name="Ikeno M."/>
            <person name="Ito K."/>
            <person name="Ito S."/>
            <person name="Ito T."/>
            <person name="Ito Y."/>
            <person name="Ito Y."/>
            <person name="Iwabuchi A."/>
            <person name="Kamiya K."/>
            <person name="Karasawa W."/>
            <person name="Kurita K."/>
            <person name="Katagiri S."/>
            <person name="Kikuta A."/>
            <person name="Kobayashi H."/>
            <person name="Kobayashi N."/>
            <person name="Machita K."/>
            <person name="Maehara T."/>
            <person name="Masukawa M."/>
            <person name="Mizubayashi T."/>
            <person name="Mukai Y."/>
            <person name="Nagasaki H."/>
            <person name="Nagata Y."/>
            <person name="Naito S."/>
            <person name="Nakashima M."/>
            <person name="Nakama Y."/>
            <person name="Nakamichi Y."/>
            <person name="Nakamura M."/>
            <person name="Meguro A."/>
            <person name="Negishi M."/>
            <person name="Ohta I."/>
            <person name="Ohta T."/>
            <person name="Okamoto M."/>
            <person name="Ono N."/>
            <person name="Saji S."/>
            <person name="Sakaguchi M."/>
            <person name="Sakai K."/>
            <person name="Shibata M."/>
            <person name="Shimokawa T."/>
            <person name="Song J."/>
            <person name="Takazaki Y."/>
            <person name="Terasawa K."/>
            <person name="Tsugane M."/>
            <person name="Tsuji K."/>
            <person name="Ueda S."/>
            <person name="Waki K."/>
            <person name="Yamagata H."/>
            <person name="Yamamoto M."/>
            <person name="Yamamoto S."/>
            <person name="Yamane H."/>
            <person name="Yoshiki S."/>
            <person name="Yoshihara R."/>
            <person name="Yukawa K."/>
            <person name="Zhong H."/>
            <person name="Yano M."/>
            <person name="Yuan Q."/>
            <person name="Ouyang S."/>
            <person name="Liu J."/>
            <person name="Jones K.M."/>
            <person name="Gansberger K."/>
            <person name="Moffat K."/>
            <person name="Hill J."/>
            <person name="Bera J."/>
            <person name="Fadrosh D."/>
            <person name="Jin S."/>
            <person name="Johri S."/>
            <person name="Kim M."/>
            <person name="Overton L."/>
            <person name="Reardon M."/>
            <person name="Tsitrin T."/>
            <person name="Vuong H."/>
            <person name="Weaver B."/>
            <person name="Ciecko A."/>
            <person name="Tallon L."/>
            <person name="Jackson J."/>
            <person name="Pai G."/>
            <person name="Aken S.V."/>
            <person name="Utterback T."/>
            <person name="Reidmuller S."/>
            <person name="Feldblyum T."/>
            <person name="Hsiao J."/>
            <person name="Zismann V."/>
            <person name="Iobst S."/>
            <person name="de Vazeille A.R."/>
            <person name="Buell C.R."/>
            <person name="Ying K."/>
            <person name="Li Y."/>
            <person name="Lu T."/>
            <person name="Huang Y."/>
            <person name="Zhao Q."/>
            <person name="Feng Q."/>
            <person name="Zhang L."/>
            <person name="Zhu J."/>
            <person name="Weng Q."/>
            <person name="Mu J."/>
            <person name="Lu Y."/>
            <person name="Fan D."/>
            <person name="Liu Y."/>
            <person name="Guan J."/>
            <person name="Zhang Y."/>
            <person name="Yu S."/>
            <person name="Liu X."/>
            <person name="Zhang Y."/>
            <person name="Hong G."/>
            <person name="Han B."/>
            <person name="Choisne N."/>
            <person name="Demange N."/>
            <person name="Orjeda G."/>
            <person name="Samain S."/>
            <person name="Cattolico L."/>
            <person name="Pelletier E."/>
            <person name="Couloux A."/>
            <person name="Segurens B."/>
            <person name="Wincker P."/>
            <person name="D'Hont A."/>
            <person name="Scarpelli C."/>
            <person name="Weissenbach J."/>
            <person name="Salanoubat M."/>
            <person name="Quetier F."/>
            <person name="Yu Y."/>
            <person name="Kim H.R."/>
            <person name="Rambo T."/>
            <person name="Currie J."/>
            <person name="Collura K."/>
            <person name="Luo M."/>
            <person name="Yang T."/>
            <person name="Ammiraju J.S.S."/>
            <person name="Engler F."/>
            <person name="Soderlund C."/>
            <person name="Wing R.A."/>
            <person name="Palmer L.E."/>
            <person name="de la Bastide M."/>
            <person name="Spiegel L."/>
            <person name="Nascimento L."/>
            <person name="Zutavern T."/>
            <person name="O'Shaughnessy A."/>
            <person name="Dike S."/>
            <person name="Dedhia N."/>
            <person name="Preston R."/>
            <person name="Balija V."/>
            <person name="McCombie W.R."/>
            <person name="Chow T."/>
            <person name="Chen H."/>
            <person name="Chung M."/>
            <person name="Chen C."/>
            <person name="Shaw J."/>
            <person name="Wu H."/>
            <person name="Hsiao K."/>
            <person name="Chao Y."/>
            <person name="Chu M."/>
            <person name="Cheng C."/>
            <person name="Hour A."/>
            <person name="Lee P."/>
            <person name="Lin S."/>
            <person name="Lin Y."/>
            <person name="Liou J."/>
            <person name="Liu S."/>
            <person name="Hsing Y."/>
            <person name="Raghuvanshi S."/>
            <person name="Mohanty A."/>
            <person name="Bharti A.K."/>
            <person name="Gaur A."/>
            <person name="Gupta V."/>
            <person name="Kumar D."/>
            <person name="Ravi V."/>
            <person name="Vij S."/>
            <person name="Kapur A."/>
            <person name="Khurana P."/>
            <person name="Khurana P."/>
            <person name="Khurana J.P."/>
            <person name="Tyagi A.K."/>
            <person name="Gaikwad K."/>
            <person name="Singh A."/>
            <person name="Dalal V."/>
            <person name="Srivastava S."/>
            <person name="Dixit A."/>
            <person name="Pal A.K."/>
            <person name="Ghazi I.A."/>
            <person name="Yadav M."/>
            <person name="Pandit A."/>
            <person name="Bhargava A."/>
            <person name="Sureshbabu K."/>
            <person name="Batra K."/>
            <person name="Sharma T.R."/>
            <person name="Mohapatra T."/>
            <person name="Singh N.K."/>
            <person name="Messing J."/>
            <person name="Nelson A.B."/>
            <person name="Fuks G."/>
            <person name="Kavchok S."/>
            <person name="Keizer G."/>
            <person name="Linton E."/>
            <person name="Llaca V."/>
            <person name="Song R."/>
            <person name="Tanyolac B."/>
            <person name="Young S."/>
            <person name="Ho-Il K."/>
            <person name="Hahn J.H."/>
            <person name="Sangsakoo G."/>
            <person name="Vanavichit A."/>
            <person name="de Mattos Luiz.A.T."/>
            <person name="Zimmer P.D."/>
            <person name="Malone G."/>
            <person name="Dellagostin O."/>
            <person name="de Oliveira A.C."/>
            <person name="Bevan M."/>
            <person name="Bancroft I."/>
            <person name="Minx P."/>
            <person name="Cordum H."/>
            <person name="Wilson R."/>
            <person name="Cheng Z."/>
            <person name="Jin W."/>
            <person name="Jiang J."/>
            <person name="Leong S.A."/>
            <person name="Iwama H."/>
            <person name="Gojobori T."/>
            <person name="Itoh T."/>
            <person name="Niimura Y."/>
            <person name="Fujii Y."/>
            <person name="Habara T."/>
            <person name="Sakai H."/>
            <person name="Sato Y."/>
            <person name="Wilson G."/>
            <person name="Kumar K."/>
            <person name="McCouch S."/>
            <person name="Juretic N."/>
            <person name="Hoen D."/>
            <person name="Wright S."/>
            <person name="Bruskiewich R."/>
            <person name="Bureau T."/>
            <person name="Miyao A."/>
            <person name="Hirochika H."/>
            <person name="Nishikawa T."/>
            <person name="Kadowaki K."/>
            <person name="Sugiura M."/>
            <person name="Burr B."/>
            <person name="Sasaki T."/>
        </authorList>
    </citation>
    <scope>NUCLEOTIDE SEQUENCE [LARGE SCALE GENOMIC DNA]</scope>
    <source>
        <strain evidence="4">cv. Nipponbare</strain>
    </source>
</reference>
<evidence type="ECO:0000256" key="1">
    <source>
        <dbReference type="SAM" id="MobiDB-lite"/>
    </source>
</evidence>
<evidence type="ECO:0000259" key="2">
    <source>
        <dbReference type="Pfam" id="PF12697"/>
    </source>
</evidence>
<reference evidence="4" key="2">
    <citation type="journal article" date="2008" name="Nucleic Acids Res.">
        <title>The rice annotation project database (RAP-DB): 2008 update.</title>
        <authorList>
            <consortium name="The rice annotation project (RAP)"/>
        </authorList>
    </citation>
    <scope>GENOME REANNOTATION</scope>
    <source>
        <strain evidence="4">cv. Nipponbare</strain>
    </source>
</reference>
<evidence type="ECO:0000313" key="3">
    <source>
        <dbReference type="EMBL" id="BAD17413.1"/>
    </source>
</evidence>
<sequence>MELVETASEKQHHNKKAIILGHSLGGMVALEYIEHLFLVTPTLSQGFVTTVRNLVSGPRNLVYVADATDLSLRPMWRSFETSIVNVPSPGVFGHEPPIVVTERRNYSAYDVEDLLAAVGFSDGVEPFRKRTVARMNYHEAPMVPLTCINGVGNRTPQQLVYWDGNFDEPPQIVYGEGDDIINLVSMLAFDEDMCPQPGQKEYSYVGLRTDPELTTALQKGNGSQDLDHTSQARLGN</sequence>
<proteinExistence type="predicted"/>
<keyword evidence="3" id="KW-0012">Acyltransferase</keyword>
<dbReference type="GO" id="GO:0016746">
    <property type="term" value="F:acyltransferase activity"/>
    <property type="evidence" value="ECO:0007669"/>
    <property type="project" value="UniProtKB-KW"/>
</dbReference>
<dbReference type="SUPFAM" id="SSF53474">
    <property type="entry name" value="alpha/beta-Hydrolases"/>
    <property type="match status" value="1"/>
</dbReference>
<organism evidence="3 4">
    <name type="scientific">Oryza sativa subsp. japonica</name>
    <name type="common">Rice</name>
    <dbReference type="NCBI Taxonomy" id="39947"/>
    <lineage>
        <taxon>Eukaryota</taxon>
        <taxon>Viridiplantae</taxon>
        <taxon>Streptophyta</taxon>
        <taxon>Embryophyta</taxon>
        <taxon>Tracheophyta</taxon>
        <taxon>Spermatophyta</taxon>
        <taxon>Magnoliopsida</taxon>
        <taxon>Liliopsida</taxon>
        <taxon>Poales</taxon>
        <taxon>Poaceae</taxon>
        <taxon>BOP clade</taxon>
        <taxon>Oryzoideae</taxon>
        <taxon>Oryzeae</taxon>
        <taxon>Oryzinae</taxon>
        <taxon>Oryza</taxon>
        <taxon>Oryza sativa</taxon>
    </lineage>
</organism>